<keyword evidence="3" id="KW-1185">Reference proteome</keyword>
<feature type="transmembrane region" description="Helical" evidence="1">
    <location>
        <begin position="20"/>
        <end position="37"/>
    </location>
</feature>
<accession>A0A3G8YHC4</accession>
<protein>
    <recommendedName>
        <fullName evidence="4">Yip1 domain-containing protein</fullName>
    </recommendedName>
</protein>
<name>A0A3G8YHC4_9DEIO</name>
<feature type="transmembrane region" description="Helical" evidence="1">
    <location>
        <begin position="148"/>
        <end position="168"/>
    </location>
</feature>
<dbReference type="AlphaFoldDB" id="A0A3G8YHC4"/>
<dbReference type="EMBL" id="CP034184">
    <property type="protein sequence ID" value="AZI44393.1"/>
    <property type="molecule type" value="Genomic_DNA"/>
</dbReference>
<dbReference type="OrthoDB" id="70901at2"/>
<keyword evidence="1" id="KW-0472">Membrane</keyword>
<feature type="transmembrane region" description="Helical" evidence="1">
    <location>
        <begin position="49"/>
        <end position="74"/>
    </location>
</feature>
<keyword evidence="1" id="KW-0812">Transmembrane</keyword>
<gene>
    <name evidence="2" type="ORF">EHF33_16070</name>
</gene>
<evidence type="ECO:0008006" key="4">
    <source>
        <dbReference type="Google" id="ProtNLM"/>
    </source>
</evidence>
<feature type="transmembrane region" description="Helical" evidence="1">
    <location>
        <begin position="86"/>
        <end position="107"/>
    </location>
</feature>
<dbReference type="KEGG" id="dph:EHF33_16070"/>
<evidence type="ECO:0000313" key="3">
    <source>
        <dbReference type="Proteomes" id="UP000276417"/>
    </source>
</evidence>
<dbReference type="RefSeq" id="WP_124873984.1">
    <property type="nucleotide sequence ID" value="NZ_CP034184.1"/>
</dbReference>
<proteinExistence type="predicted"/>
<evidence type="ECO:0000313" key="2">
    <source>
        <dbReference type="EMBL" id="AZI44393.1"/>
    </source>
</evidence>
<sequence>MMMIPEDDQLYLIQSKSNLLTGMAFGAYTLVSVYVGLEARAAGLGSLNTGLWVLSGLSGIVNASLALLLFPLVFTWLSRRFGAETLLAEVRSISALSLMPVILGTLLGTLGWVPLWAGVACVASTTVFAHGLSLANGTRFGAALKHTLAVWGVLLVSIVVLNGVFLAVRTVR</sequence>
<evidence type="ECO:0000256" key="1">
    <source>
        <dbReference type="SAM" id="Phobius"/>
    </source>
</evidence>
<reference evidence="2 3" key="1">
    <citation type="submission" date="2018-11" db="EMBL/GenBank/DDBJ databases">
        <title>Deinococcus shelandsis sp. nov., isolated from South Shetland Islands soil of Antarctica.</title>
        <authorList>
            <person name="Tian J."/>
        </authorList>
    </citation>
    <scope>NUCLEOTIDE SEQUENCE [LARGE SCALE GENOMIC DNA]</scope>
    <source>
        <strain evidence="2 3">S14-83T</strain>
    </source>
</reference>
<keyword evidence="1" id="KW-1133">Transmembrane helix</keyword>
<organism evidence="2 3">
    <name type="scientific">Deinococcus psychrotolerans</name>
    <dbReference type="NCBI Taxonomy" id="2489213"/>
    <lineage>
        <taxon>Bacteria</taxon>
        <taxon>Thermotogati</taxon>
        <taxon>Deinococcota</taxon>
        <taxon>Deinococci</taxon>
        <taxon>Deinococcales</taxon>
        <taxon>Deinococcaceae</taxon>
        <taxon>Deinococcus</taxon>
    </lineage>
</organism>
<dbReference type="Proteomes" id="UP000276417">
    <property type="component" value="Chromosome 2"/>
</dbReference>